<proteinExistence type="predicted"/>
<keyword evidence="2" id="KW-1185">Reference proteome</keyword>
<accession>A0A3A3A7B6</accession>
<sequence length="333" mass="37648">MVFLPPEVILHIINCLIPSPHPVVFPPSDPVTHTLLSLTLVSRFTLTAARKLLIKHCLYIDCTRRFNEITSLKRKSEINPITVSPIGLFLAPYPGAIDESPKIATDIRFLLPSIKNTLTRLVIDIPLRSLYPEDDEISVRPKLRAAFLELIALEEFCSAQDELYLATDPDGSSEPGVWSFWPRLKRLALYNPDVAHIGFLEGLKKCPKLTHLILTRSDGLVNFPDFYFEHPGLTRLERVTIVNSVRARFDKDQLVRTPGTFLGEIELAFRANNSVANAASDEEPCFGPFCTYFQVPASLNEEKDDIELCQDWVCRRAIDGSLWDLNGMPIFDR</sequence>
<reference evidence="2" key="1">
    <citation type="submission" date="2017-02" db="EMBL/GenBank/DDBJ databases">
        <authorList>
            <person name="Tafer H."/>
            <person name="Lopandic K."/>
        </authorList>
    </citation>
    <scope>NUCLEOTIDE SEQUENCE [LARGE SCALE GENOMIC DNA]</scope>
    <source>
        <strain evidence="2">CBS 366.77</strain>
    </source>
</reference>
<evidence type="ECO:0008006" key="3">
    <source>
        <dbReference type="Google" id="ProtNLM"/>
    </source>
</evidence>
<dbReference type="Proteomes" id="UP000266188">
    <property type="component" value="Unassembled WGS sequence"/>
</dbReference>
<dbReference type="AlphaFoldDB" id="A0A3A3A7B6"/>
<organism evidence="1 2">
    <name type="scientific">Aspergillus sclerotialis</name>
    <dbReference type="NCBI Taxonomy" id="2070753"/>
    <lineage>
        <taxon>Eukaryota</taxon>
        <taxon>Fungi</taxon>
        <taxon>Dikarya</taxon>
        <taxon>Ascomycota</taxon>
        <taxon>Pezizomycotina</taxon>
        <taxon>Eurotiomycetes</taxon>
        <taxon>Eurotiomycetidae</taxon>
        <taxon>Eurotiales</taxon>
        <taxon>Aspergillaceae</taxon>
        <taxon>Aspergillus</taxon>
        <taxon>Aspergillus subgen. Polypaecilum</taxon>
    </lineage>
</organism>
<comment type="caution">
    <text evidence="1">The sequence shown here is derived from an EMBL/GenBank/DDBJ whole genome shotgun (WGS) entry which is preliminary data.</text>
</comment>
<dbReference type="OrthoDB" id="6365676at2759"/>
<evidence type="ECO:0000313" key="2">
    <source>
        <dbReference type="Proteomes" id="UP000266188"/>
    </source>
</evidence>
<dbReference type="EMBL" id="MVGC01000001">
    <property type="protein sequence ID" value="RJE27604.1"/>
    <property type="molecule type" value="Genomic_DNA"/>
</dbReference>
<name>A0A3A3A7B6_9EURO</name>
<evidence type="ECO:0000313" key="1">
    <source>
        <dbReference type="EMBL" id="RJE27604.1"/>
    </source>
</evidence>
<protein>
    <recommendedName>
        <fullName evidence="3">F-box domain-containing protein</fullName>
    </recommendedName>
</protein>
<gene>
    <name evidence="1" type="ORF">PHISCL_00029</name>
</gene>